<dbReference type="Proteomes" id="UP000499080">
    <property type="component" value="Unassembled WGS sequence"/>
</dbReference>
<keyword evidence="2" id="KW-1185">Reference proteome</keyword>
<gene>
    <name evidence="1" type="ORF">AVEN_73154_1</name>
</gene>
<dbReference type="AlphaFoldDB" id="A0A4Y2J1D2"/>
<name>A0A4Y2J1D2_ARAVE</name>
<reference evidence="1 2" key="1">
    <citation type="journal article" date="2019" name="Sci. Rep.">
        <title>Orb-weaving spider Araneus ventricosus genome elucidates the spidroin gene catalogue.</title>
        <authorList>
            <person name="Kono N."/>
            <person name="Nakamura H."/>
            <person name="Ohtoshi R."/>
            <person name="Moran D.A.P."/>
            <person name="Shinohara A."/>
            <person name="Yoshida Y."/>
            <person name="Fujiwara M."/>
            <person name="Mori M."/>
            <person name="Tomita M."/>
            <person name="Arakawa K."/>
        </authorList>
    </citation>
    <scope>NUCLEOTIDE SEQUENCE [LARGE SCALE GENOMIC DNA]</scope>
</reference>
<proteinExistence type="predicted"/>
<organism evidence="1 2">
    <name type="scientific">Araneus ventricosus</name>
    <name type="common">Orbweaver spider</name>
    <name type="synonym">Epeira ventricosa</name>
    <dbReference type="NCBI Taxonomy" id="182803"/>
    <lineage>
        <taxon>Eukaryota</taxon>
        <taxon>Metazoa</taxon>
        <taxon>Ecdysozoa</taxon>
        <taxon>Arthropoda</taxon>
        <taxon>Chelicerata</taxon>
        <taxon>Arachnida</taxon>
        <taxon>Araneae</taxon>
        <taxon>Araneomorphae</taxon>
        <taxon>Entelegynae</taxon>
        <taxon>Araneoidea</taxon>
        <taxon>Araneidae</taxon>
        <taxon>Araneus</taxon>
    </lineage>
</organism>
<dbReference type="EMBL" id="BGPR01003073">
    <property type="protein sequence ID" value="GBM83369.1"/>
    <property type="molecule type" value="Genomic_DNA"/>
</dbReference>
<comment type="caution">
    <text evidence="1">The sequence shown here is derived from an EMBL/GenBank/DDBJ whole genome shotgun (WGS) entry which is preliminary data.</text>
</comment>
<sequence length="89" mass="10633">MPSRQRKKARWLLRDSKPYYMVVFRRILLEVRLSCPTGERRHREYKDMSFRRISKREIASSVDIVMVGLWVPPPVLVRTSYGRGRALAR</sequence>
<evidence type="ECO:0000313" key="2">
    <source>
        <dbReference type="Proteomes" id="UP000499080"/>
    </source>
</evidence>
<protein>
    <submittedName>
        <fullName evidence="1">Uncharacterized protein</fullName>
    </submittedName>
</protein>
<evidence type="ECO:0000313" key="1">
    <source>
        <dbReference type="EMBL" id="GBM83369.1"/>
    </source>
</evidence>
<accession>A0A4Y2J1D2</accession>